<dbReference type="Proteomes" id="UP001300871">
    <property type="component" value="Unassembled WGS sequence"/>
</dbReference>
<evidence type="ECO:0000313" key="1">
    <source>
        <dbReference type="EMBL" id="MDB2001671.1"/>
    </source>
</evidence>
<protein>
    <submittedName>
        <fullName evidence="1">AP2 domain-containing protein</fullName>
    </submittedName>
</protein>
<sequence>MRKSQIKLKDGSSYGVITLMSVAEEPSSNKVKKWNCKCKKCNKLFQYTGSQVLKYQTVGCPDCREKIKTEQRIIKANSYSDMVFNNLKVIVFDHFDKKNMPVVQCQCLKCGAIVKISLYKILSGESKQCFNCSKKNLKIGKEIISKAFVDNTSIIAIDGRRKTNKNSTTKVTGVSYYAKYGKYRAYINFQRKQYYLGLYEKIDDALKARKSAEENIYGNFLKWYQDTYPEEWKRIKMKTK</sequence>
<comment type="caution">
    <text evidence="1">The sequence shown here is derived from an EMBL/GenBank/DDBJ whole genome shotgun (WGS) entry which is preliminary data.</text>
</comment>
<gene>
    <name evidence="1" type="ORF">PM006_15815</name>
</gene>
<dbReference type="EMBL" id="JAQLGM010000045">
    <property type="protein sequence ID" value="MDB2001671.1"/>
    <property type="molecule type" value="Genomic_DNA"/>
</dbReference>
<dbReference type="RefSeq" id="WP_003497124.1">
    <property type="nucleotide sequence ID" value="NZ_JADNHH010000018.1"/>
</dbReference>
<organism evidence="1 2">
    <name type="scientific">Clostridium symbiosum</name>
    <name type="common">Bacteroides symbiosus</name>
    <dbReference type="NCBI Taxonomy" id="1512"/>
    <lineage>
        <taxon>Bacteria</taxon>
        <taxon>Bacillati</taxon>
        <taxon>Bacillota</taxon>
        <taxon>Clostridia</taxon>
        <taxon>Lachnospirales</taxon>
        <taxon>Lachnospiraceae</taxon>
        <taxon>Otoolea</taxon>
    </lineage>
</organism>
<reference evidence="1" key="1">
    <citation type="submission" date="2023-01" db="EMBL/GenBank/DDBJ databases">
        <title>Human gut microbiome strain richness.</title>
        <authorList>
            <person name="Chen-Liaw A."/>
        </authorList>
    </citation>
    <scope>NUCLEOTIDE SEQUENCE</scope>
    <source>
        <strain evidence="1">B1_m1001713B170214d0_201011</strain>
    </source>
</reference>
<accession>A0AAW6B108</accession>
<dbReference type="GO" id="GO:0003677">
    <property type="term" value="F:DNA binding"/>
    <property type="evidence" value="ECO:0007669"/>
    <property type="project" value="InterPro"/>
</dbReference>
<dbReference type="SUPFAM" id="SSF54171">
    <property type="entry name" value="DNA-binding domain"/>
    <property type="match status" value="1"/>
</dbReference>
<dbReference type="InterPro" id="IPR016177">
    <property type="entry name" value="DNA-bd_dom_sf"/>
</dbReference>
<dbReference type="AlphaFoldDB" id="A0AAW6B108"/>
<evidence type="ECO:0000313" key="2">
    <source>
        <dbReference type="Proteomes" id="UP001300871"/>
    </source>
</evidence>
<name>A0AAW6B108_CLOSY</name>
<proteinExistence type="predicted"/>